<gene>
    <name evidence="1" type="ORF">DAEQUDRAFT_457950</name>
</gene>
<proteinExistence type="predicted"/>
<accession>A0A165N1G9</accession>
<reference evidence="1 2" key="1">
    <citation type="journal article" date="2016" name="Mol. Biol. Evol.">
        <title>Comparative Genomics of Early-Diverging Mushroom-Forming Fungi Provides Insights into the Origins of Lignocellulose Decay Capabilities.</title>
        <authorList>
            <person name="Nagy L.G."/>
            <person name="Riley R."/>
            <person name="Tritt A."/>
            <person name="Adam C."/>
            <person name="Daum C."/>
            <person name="Floudas D."/>
            <person name="Sun H."/>
            <person name="Yadav J.S."/>
            <person name="Pangilinan J."/>
            <person name="Larsson K.H."/>
            <person name="Matsuura K."/>
            <person name="Barry K."/>
            <person name="Labutti K."/>
            <person name="Kuo R."/>
            <person name="Ohm R.A."/>
            <person name="Bhattacharya S.S."/>
            <person name="Shirouzu T."/>
            <person name="Yoshinaga Y."/>
            <person name="Martin F.M."/>
            <person name="Grigoriev I.V."/>
            <person name="Hibbett D.S."/>
        </authorList>
    </citation>
    <scope>NUCLEOTIDE SEQUENCE [LARGE SCALE GENOMIC DNA]</scope>
    <source>
        <strain evidence="1 2">L-15889</strain>
    </source>
</reference>
<keyword evidence="2" id="KW-1185">Reference proteome</keyword>
<protein>
    <submittedName>
        <fullName evidence="1">Uncharacterized protein</fullName>
    </submittedName>
</protein>
<evidence type="ECO:0000313" key="2">
    <source>
        <dbReference type="Proteomes" id="UP000076727"/>
    </source>
</evidence>
<dbReference type="OrthoDB" id="3144405at2759"/>
<name>A0A165N1G9_9APHY</name>
<sequence>MSASIRAPWIYEYLLQIAEEHGGHLVSIAPETKPRKAQLIQASRSGRILIFHIILNSTSSGLRTLEMITRKYSCGQSCLTRSIPFMFVSRRRR</sequence>
<organism evidence="1 2">
    <name type="scientific">Daedalea quercina L-15889</name>
    <dbReference type="NCBI Taxonomy" id="1314783"/>
    <lineage>
        <taxon>Eukaryota</taxon>
        <taxon>Fungi</taxon>
        <taxon>Dikarya</taxon>
        <taxon>Basidiomycota</taxon>
        <taxon>Agaricomycotina</taxon>
        <taxon>Agaricomycetes</taxon>
        <taxon>Polyporales</taxon>
        <taxon>Fomitopsis</taxon>
    </lineage>
</organism>
<dbReference type="AlphaFoldDB" id="A0A165N1G9"/>
<evidence type="ECO:0000313" key="1">
    <source>
        <dbReference type="EMBL" id="KZT66391.1"/>
    </source>
</evidence>
<dbReference type="EMBL" id="KV429090">
    <property type="protein sequence ID" value="KZT66391.1"/>
    <property type="molecule type" value="Genomic_DNA"/>
</dbReference>
<dbReference type="Proteomes" id="UP000076727">
    <property type="component" value="Unassembled WGS sequence"/>
</dbReference>